<comment type="caution">
    <text evidence="1">The sequence shown here is derived from an EMBL/GenBank/DDBJ whole genome shotgun (WGS) entry which is preliminary data.</text>
</comment>
<keyword evidence="2" id="KW-1185">Reference proteome</keyword>
<gene>
    <name evidence="1" type="ORF">CS063_05160</name>
</gene>
<proteinExistence type="predicted"/>
<evidence type="ECO:0000313" key="1">
    <source>
        <dbReference type="EMBL" id="PHV71439.1"/>
    </source>
</evidence>
<evidence type="ECO:0000313" key="2">
    <source>
        <dbReference type="Proteomes" id="UP000224460"/>
    </source>
</evidence>
<protein>
    <submittedName>
        <fullName evidence="1">Sugar ABC transporter permease</fullName>
    </submittedName>
</protein>
<dbReference type="Proteomes" id="UP000224460">
    <property type="component" value="Unassembled WGS sequence"/>
</dbReference>
<accession>A0AC61DE24</accession>
<name>A0AC61DE24_9FIRM</name>
<reference evidence="1" key="1">
    <citation type="submission" date="2017-10" db="EMBL/GenBank/DDBJ databases">
        <title>Genome sequence of cellulolytic Lachnospiraceae bacterium XHS1971 isolated from hotspring sediment.</title>
        <authorList>
            <person name="Vasudevan G."/>
            <person name="Joshi A.J."/>
            <person name="Hivarkar S."/>
            <person name="Lanjekar V.B."/>
            <person name="Dhakephalkar P.K."/>
            <person name="Dagar S."/>
        </authorList>
    </citation>
    <scope>NUCLEOTIDE SEQUENCE</scope>
    <source>
        <strain evidence="1">XHS1971</strain>
    </source>
</reference>
<organism evidence="1 2">
    <name type="scientific">Sporanaerobium hydrogeniformans</name>
    <dbReference type="NCBI Taxonomy" id="3072179"/>
    <lineage>
        <taxon>Bacteria</taxon>
        <taxon>Bacillati</taxon>
        <taxon>Bacillota</taxon>
        <taxon>Clostridia</taxon>
        <taxon>Lachnospirales</taxon>
        <taxon>Lachnospiraceae</taxon>
        <taxon>Sporanaerobium</taxon>
    </lineage>
</organism>
<dbReference type="EMBL" id="PEDL01000003">
    <property type="protein sequence ID" value="PHV71439.1"/>
    <property type="molecule type" value="Genomic_DNA"/>
</dbReference>
<sequence>MSSQTRTTQELGQNKQTKVKSRKKTGFLHELVKNKALFIMLLPGLIVMAINNYLPMFGLLFAFRKMDTVTKLFGSGWNGLNNFKYLFGTDAAWVITRNTIGYNVIFILIGLTLPVTIAIGLNELRNKKGAKIYQSLFFIPYFLSWIVISYLAWGFLSNEYGVVNRFLQAMGKERVQWFTAPQYWPYILVIVNTWKWTGYDTIVYLAAVVGVNKELFEAAAVDGASRFQQIWHITIPSLIPLAIVLVLIRLGRMFYTDMGLFFTVPRNTGTLHPVTNTIDTYVYRAFVMTGDVGLASAAGFYQAVLGLVVILTFNAIVRKYDKDSAMI</sequence>